<sequence>MRPRPLTYSPVKNTGIVNVRLARRERWTRAVWTYDSREDWGVLPDLSTELTTRLREAFRAADYDADGVVDALGPQAHAALGRGEPEAARRMTEDSGALGTLIRLFLLGDAEDERAVRAALPGVDLDDAIKAEVLRGDGDRLRAGLDIRPYGDDEGSWWVIADLDSDQRGGPVPADHVLGVGHASISLARATSRRPVDTLLDLGTGCGVQALHASRHARRITATDLSERALALARGTFRINELDVELRQGEWFGPLRGRRFDQVVCNPPFVVGPPRVDYVYRDSGLAGDDASALVVRQLPAFLNEGGVGQLLASWVHRRGEDWADRVSGWLPRGGVDAWFVQRDVADPTLYVGTWLRDAGVDPRSAEGRAKASRWLDWFAENDVEGIGFGFVTLRRTEEAHAEVVCEDLRHAYDDPLGPESAAWLDRVAWLRARSNADLLATRFTVPGTVLLEEVSAPVEDGWSSVVRRLHRTDGPGWQHELDETAARLLAGFRGALPLEDLVTLLAYAHDLDEEALTEAVVPVVRELVRHGMVVPA</sequence>
<evidence type="ECO:0000256" key="1">
    <source>
        <dbReference type="ARBA" id="ARBA00006149"/>
    </source>
</evidence>
<keyword evidence="9" id="KW-1185">Reference proteome</keyword>
<comment type="similarity">
    <text evidence="1">Belongs to the eukaryotic/archaeal PrmC-related family.</text>
</comment>
<dbReference type="InterPro" id="IPR029063">
    <property type="entry name" value="SAM-dependent_MTases_sf"/>
</dbReference>
<dbReference type="Proteomes" id="UP001225605">
    <property type="component" value="Unassembled WGS sequence"/>
</dbReference>
<keyword evidence="2 8" id="KW-0489">Methyltransferase</keyword>
<dbReference type="CDD" id="cd02440">
    <property type="entry name" value="AdoMet_MTases"/>
    <property type="match status" value="1"/>
</dbReference>
<evidence type="ECO:0000256" key="2">
    <source>
        <dbReference type="ARBA" id="ARBA00022603"/>
    </source>
</evidence>
<evidence type="ECO:0000313" key="9">
    <source>
        <dbReference type="Proteomes" id="UP001225605"/>
    </source>
</evidence>
<evidence type="ECO:0000256" key="3">
    <source>
        <dbReference type="ARBA" id="ARBA00022679"/>
    </source>
</evidence>
<dbReference type="InterPro" id="IPR052190">
    <property type="entry name" value="Euk-Arch_PrmC-MTase"/>
</dbReference>
<dbReference type="GO" id="GO:0008168">
    <property type="term" value="F:methyltransferase activity"/>
    <property type="evidence" value="ECO:0007669"/>
    <property type="project" value="UniProtKB-KW"/>
</dbReference>
<dbReference type="Gene3D" id="3.40.50.150">
    <property type="entry name" value="Vaccinia Virus protein VP39"/>
    <property type="match status" value="1"/>
</dbReference>
<dbReference type="Pfam" id="PF05175">
    <property type="entry name" value="MTS"/>
    <property type="match status" value="1"/>
</dbReference>
<dbReference type="Pfam" id="PF25004">
    <property type="entry name" value="DUF7782"/>
    <property type="match status" value="1"/>
</dbReference>
<feature type="domain" description="DUF7782" evidence="7">
    <location>
        <begin position="421"/>
        <end position="535"/>
    </location>
</feature>
<protein>
    <submittedName>
        <fullName evidence="8">SAM-dependent methyltransferase</fullName>
    </submittedName>
</protein>
<gene>
    <name evidence="8" type="ORF">CKY47_17015</name>
</gene>
<dbReference type="PANTHER" id="PTHR45875:SF1">
    <property type="entry name" value="METHYLTRANSFERASE N6AMT1"/>
    <property type="match status" value="1"/>
</dbReference>
<keyword evidence="3" id="KW-0808">Transferase</keyword>
<dbReference type="InterPro" id="IPR002052">
    <property type="entry name" value="DNA_methylase_N6_adenine_CS"/>
</dbReference>
<organism evidence="8 9">
    <name type="scientific">Saccharothrix yanglingensis</name>
    <dbReference type="NCBI Taxonomy" id="659496"/>
    <lineage>
        <taxon>Bacteria</taxon>
        <taxon>Bacillati</taxon>
        <taxon>Actinomycetota</taxon>
        <taxon>Actinomycetes</taxon>
        <taxon>Pseudonocardiales</taxon>
        <taxon>Pseudonocardiaceae</taxon>
        <taxon>Saccharothrix</taxon>
    </lineage>
</organism>
<evidence type="ECO:0000259" key="5">
    <source>
        <dbReference type="Pfam" id="PF05175"/>
    </source>
</evidence>
<dbReference type="InterPro" id="IPR055487">
    <property type="entry name" value="DUF7059"/>
</dbReference>
<dbReference type="EMBL" id="NSDM01000007">
    <property type="protein sequence ID" value="MDQ2585652.1"/>
    <property type="molecule type" value="Genomic_DNA"/>
</dbReference>
<feature type="domain" description="Methyltransferase small" evidence="5">
    <location>
        <begin position="191"/>
        <end position="272"/>
    </location>
</feature>
<dbReference type="InterPro" id="IPR007848">
    <property type="entry name" value="Small_mtfrase_dom"/>
</dbReference>
<dbReference type="GO" id="GO:0032259">
    <property type="term" value="P:methylation"/>
    <property type="evidence" value="ECO:0007669"/>
    <property type="project" value="UniProtKB-KW"/>
</dbReference>
<proteinExistence type="inferred from homology"/>
<dbReference type="PROSITE" id="PS00092">
    <property type="entry name" value="N6_MTASE"/>
    <property type="match status" value="1"/>
</dbReference>
<accession>A0ABU0X0J3</accession>
<dbReference type="PANTHER" id="PTHR45875">
    <property type="entry name" value="METHYLTRANSFERASE N6AMT1"/>
    <property type="match status" value="1"/>
</dbReference>
<evidence type="ECO:0000313" key="8">
    <source>
        <dbReference type="EMBL" id="MDQ2585652.1"/>
    </source>
</evidence>
<evidence type="ECO:0000259" key="6">
    <source>
        <dbReference type="Pfam" id="PF23186"/>
    </source>
</evidence>
<keyword evidence="4" id="KW-0949">S-adenosyl-L-methionine</keyword>
<comment type="caution">
    <text evidence="8">The sequence shown here is derived from an EMBL/GenBank/DDBJ whole genome shotgun (WGS) entry which is preliminary data.</text>
</comment>
<evidence type="ECO:0000259" key="7">
    <source>
        <dbReference type="Pfam" id="PF25004"/>
    </source>
</evidence>
<dbReference type="Pfam" id="PF23186">
    <property type="entry name" value="DUF7059"/>
    <property type="match status" value="1"/>
</dbReference>
<feature type="domain" description="DUF7059" evidence="6">
    <location>
        <begin position="60"/>
        <end position="143"/>
    </location>
</feature>
<name>A0ABU0X0J3_9PSEU</name>
<reference evidence="8 9" key="1">
    <citation type="submission" date="2017-06" db="EMBL/GenBank/DDBJ databases">
        <title>Cultured bacterium strain Saccharothrix yanglingensis Hhs.015.</title>
        <authorList>
            <person name="Xia Y."/>
        </authorList>
    </citation>
    <scope>NUCLEOTIDE SEQUENCE [LARGE SCALE GENOMIC DNA]</scope>
    <source>
        <strain evidence="8 9">Hhs.015</strain>
    </source>
</reference>
<dbReference type="SUPFAM" id="SSF53335">
    <property type="entry name" value="S-adenosyl-L-methionine-dependent methyltransferases"/>
    <property type="match status" value="1"/>
</dbReference>
<evidence type="ECO:0000256" key="4">
    <source>
        <dbReference type="ARBA" id="ARBA00022691"/>
    </source>
</evidence>
<dbReference type="InterPro" id="IPR056684">
    <property type="entry name" value="DUF7782"/>
</dbReference>